<keyword evidence="1" id="KW-0812">Transmembrane</keyword>
<proteinExistence type="predicted"/>
<evidence type="ECO:0000313" key="4">
    <source>
        <dbReference type="Proteomes" id="UP000663937"/>
    </source>
</evidence>
<reference evidence="3" key="1">
    <citation type="submission" date="2021-03" db="EMBL/GenBank/DDBJ databases">
        <title>Pengzhenrongella sicca gen. nov., sp. nov., a new member of suborder Micrococcineae isolated from High-Arctic tundra soil.</title>
        <authorList>
            <person name="Peng F."/>
        </authorList>
    </citation>
    <scope>NUCLEOTIDE SEQUENCE</scope>
    <source>
        <strain evidence="3">LRZ-2</strain>
    </source>
</reference>
<protein>
    <submittedName>
        <fullName evidence="3">DUF1206 domain-containing protein</fullName>
    </submittedName>
</protein>
<evidence type="ECO:0000313" key="3">
    <source>
        <dbReference type="EMBL" id="QTE30911.1"/>
    </source>
</evidence>
<sequence length="259" mass="26526">MTPSVRSSAATASDNPVLEAGARLGYVASGVVHLLIAWVAVQLAWFGSGGDADQTGALQALGDTGLGALPLWLAVAGFGLLGVWQVVEAVLQRDAATRAKAAGKGVAYLALTWTTVAVILGTGSSSSEQSADLTATVMSKPFGVVLIAGLGLAVVGIGGYHVVKGWRRSFLEDLRQHPPRQVVHAGRFGYIAKGLALVVVGGLFIQAAVTHDAQEAQCLDGALRAVLDAPFGPVLLTLVALGLAAFGAYSIARSRYAKV</sequence>
<dbReference type="InterPro" id="IPR009597">
    <property type="entry name" value="DUF1206"/>
</dbReference>
<feature type="transmembrane region" description="Helical" evidence="1">
    <location>
        <begin position="190"/>
        <end position="209"/>
    </location>
</feature>
<organism evidence="3 4">
    <name type="scientific">Pengzhenrongella sicca</name>
    <dbReference type="NCBI Taxonomy" id="2819238"/>
    <lineage>
        <taxon>Bacteria</taxon>
        <taxon>Bacillati</taxon>
        <taxon>Actinomycetota</taxon>
        <taxon>Actinomycetes</taxon>
        <taxon>Micrococcales</taxon>
        <taxon>Pengzhenrongella</taxon>
    </lineage>
</organism>
<feature type="transmembrane region" description="Helical" evidence="1">
    <location>
        <begin position="142"/>
        <end position="163"/>
    </location>
</feature>
<feature type="domain" description="DUF1206" evidence="2">
    <location>
        <begin position="24"/>
        <end position="91"/>
    </location>
</feature>
<feature type="transmembrane region" description="Helical" evidence="1">
    <location>
        <begin position="65"/>
        <end position="84"/>
    </location>
</feature>
<feature type="transmembrane region" description="Helical" evidence="1">
    <location>
        <begin position="24"/>
        <end position="45"/>
    </location>
</feature>
<gene>
    <name evidence="3" type="ORF">J4E96_08295</name>
</gene>
<dbReference type="EMBL" id="CP071868">
    <property type="protein sequence ID" value="QTE30911.1"/>
    <property type="molecule type" value="Genomic_DNA"/>
</dbReference>
<feature type="domain" description="DUF1206" evidence="2">
    <location>
        <begin position="188"/>
        <end position="256"/>
    </location>
</feature>
<evidence type="ECO:0000259" key="2">
    <source>
        <dbReference type="Pfam" id="PF06724"/>
    </source>
</evidence>
<dbReference type="RefSeq" id="WP_227425287.1">
    <property type="nucleotide sequence ID" value="NZ_CP071868.1"/>
</dbReference>
<accession>A0A8A4ZHP4</accession>
<feature type="transmembrane region" description="Helical" evidence="1">
    <location>
        <begin position="105"/>
        <end position="122"/>
    </location>
</feature>
<dbReference type="KEGG" id="psic:J4E96_08295"/>
<dbReference type="AlphaFoldDB" id="A0A8A4ZHP4"/>
<keyword evidence="1" id="KW-1133">Transmembrane helix</keyword>
<dbReference type="Proteomes" id="UP000663937">
    <property type="component" value="Chromosome"/>
</dbReference>
<keyword evidence="4" id="KW-1185">Reference proteome</keyword>
<dbReference type="Pfam" id="PF06724">
    <property type="entry name" value="DUF1206"/>
    <property type="match status" value="3"/>
</dbReference>
<evidence type="ECO:0000256" key="1">
    <source>
        <dbReference type="SAM" id="Phobius"/>
    </source>
</evidence>
<feature type="transmembrane region" description="Helical" evidence="1">
    <location>
        <begin position="229"/>
        <end position="252"/>
    </location>
</feature>
<feature type="domain" description="DUF1206" evidence="2">
    <location>
        <begin position="100"/>
        <end position="168"/>
    </location>
</feature>
<name>A0A8A4ZHP4_9MICO</name>
<keyword evidence="1" id="KW-0472">Membrane</keyword>